<comment type="cofactor">
    <cofactor evidence="7">
        <name>Mn(2+)</name>
        <dbReference type="ChEBI" id="CHEBI:29035"/>
    </cofactor>
</comment>
<evidence type="ECO:0000313" key="11">
    <source>
        <dbReference type="EMBL" id="HJB38809.1"/>
    </source>
</evidence>
<reference evidence="11" key="2">
    <citation type="submission" date="2021-04" db="EMBL/GenBank/DDBJ databases">
        <authorList>
            <person name="Gilroy R."/>
        </authorList>
    </citation>
    <scope>NUCLEOTIDE SEQUENCE</scope>
    <source>
        <strain evidence="11">ChiBcec8-14828</strain>
    </source>
</reference>
<dbReference type="InterPro" id="IPR015888">
    <property type="entry name" value="Fuc_isomerase_C"/>
</dbReference>
<dbReference type="InterPro" id="IPR038391">
    <property type="entry name" value="Fucose_iso_dom1_sf"/>
</dbReference>
<comment type="function">
    <text evidence="7">Converts the aldose L-fucose into the corresponding ketose L-fuculose.</text>
</comment>
<feature type="domain" description="L-fucose isomerase N-terminal-1" evidence="9">
    <location>
        <begin position="3"/>
        <end position="171"/>
    </location>
</feature>
<dbReference type="GO" id="GO:0005737">
    <property type="term" value="C:cytoplasm"/>
    <property type="evidence" value="ECO:0007669"/>
    <property type="project" value="UniProtKB-SubCell"/>
</dbReference>
<evidence type="ECO:0000256" key="7">
    <source>
        <dbReference type="HAMAP-Rule" id="MF_01254"/>
    </source>
</evidence>
<evidence type="ECO:0000256" key="6">
    <source>
        <dbReference type="ARBA" id="ARBA00023277"/>
    </source>
</evidence>
<keyword evidence="4 7" id="KW-0413">Isomerase</keyword>
<comment type="catalytic activity">
    <reaction evidence="7">
        <text>L-fucose = L-fuculose</text>
        <dbReference type="Rhea" id="RHEA:17233"/>
        <dbReference type="ChEBI" id="CHEBI:2181"/>
        <dbReference type="ChEBI" id="CHEBI:17617"/>
        <dbReference type="EC" id="5.3.1.25"/>
    </reaction>
</comment>
<feature type="binding site" evidence="7">
    <location>
        <position position="364"/>
    </location>
    <ligand>
        <name>Mn(2+)</name>
        <dbReference type="ChEBI" id="CHEBI:29035"/>
    </ligand>
</feature>
<dbReference type="InterPro" id="IPR009015">
    <property type="entry name" value="Fucose_isomerase_N/cen_sf"/>
</dbReference>
<dbReference type="GO" id="GO:0030145">
    <property type="term" value="F:manganese ion binding"/>
    <property type="evidence" value="ECO:0007669"/>
    <property type="project" value="UniProtKB-UniRule"/>
</dbReference>
<sequence>MMYPKIGIRPTIDGRWGGVRESLETQTMGMAKRAAALISENVRYPDGTPVQCVIADSTIGGGAEAAACQDKFSRENVVATLTVTPCWCYGSETFDMDPKTIKAVWGFNGTERPGAVYLAAVLAAHTQKGLPAFAIYGHDVQDATDESIPADVQEKILRYARCAVAVGWMKNKAYVNMGAVSMGIMGSYCDAEMFQKYFGIRAEWCDLTEILRRVTLGIYDPEEYEKALSWIRANCKEGLDCNEGKNLPEIITKSKVVPADKDWEFIAKMSIIMRDILYGNPKLAELGWHEEALGKNAIAGGFQGQRNWTDWLPNGDFTEAILASTFDWNGTKAPTPFATENDTLNGVAMMLGTLVTNTAPCFHDVRTYWSPEAYERVTGKKAQGKAANGFIHLINSGATALDCTGASKNENGEGCMKPFWEMTEQDVNACLQATDWCRANYEYFRGGGFSSHFKTQAEMPVTLLRVSIAEGVGPMLQIAEGYTATLPEAEHAVLDNRTDRTWPTTWFVPKLTGKGAFKDVYSVMANWSANHGVTVYGHVGADLITLASMLRIPVSMHNVEDEKIYRPHTWAAFGTDNLEAADFAACKHYGPLYR</sequence>
<evidence type="ECO:0000256" key="4">
    <source>
        <dbReference type="ARBA" id="ARBA00023235"/>
    </source>
</evidence>
<evidence type="ECO:0000313" key="12">
    <source>
        <dbReference type="Proteomes" id="UP000824209"/>
    </source>
</evidence>
<dbReference type="HAMAP" id="MF_01254">
    <property type="entry name" value="Fucose_iso"/>
    <property type="match status" value="1"/>
</dbReference>
<name>A0A9D2S0I9_9FIRM</name>
<dbReference type="Proteomes" id="UP000824209">
    <property type="component" value="Unassembled WGS sequence"/>
</dbReference>
<proteinExistence type="inferred from homology"/>
<dbReference type="GO" id="GO:0008790">
    <property type="term" value="F:arabinose isomerase activity"/>
    <property type="evidence" value="ECO:0007669"/>
    <property type="project" value="TreeGrafter"/>
</dbReference>
<evidence type="ECO:0000259" key="9">
    <source>
        <dbReference type="Pfam" id="PF07881"/>
    </source>
</evidence>
<dbReference type="Gene3D" id="3.40.275.10">
    <property type="entry name" value="L-fucose Isomerase, Chain A, domain 2"/>
    <property type="match status" value="1"/>
</dbReference>
<dbReference type="PANTHER" id="PTHR37840">
    <property type="entry name" value="L-FUCOSE ISOMERASE"/>
    <property type="match status" value="1"/>
</dbReference>
<dbReference type="Pfam" id="PF07882">
    <property type="entry name" value="Fucose_iso_N2"/>
    <property type="match status" value="1"/>
</dbReference>
<evidence type="ECO:0000259" key="10">
    <source>
        <dbReference type="Pfam" id="PF07882"/>
    </source>
</evidence>
<feature type="binding site" evidence="7">
    <location>
        <position position="340"/>
    </location>
    <ligand>
        <name>Mn(2+)</name>
        <dbReference type="ChEBI" id="CHEBI:29035"/>
    </ligand>
</feature>
<dbReference type="InterPro" id="IPR038392">
    <property type="entry name" value="Fucose_isomerase_dom2_sf"/>
</dbReference>
<dbReference type="GO" id="GO:0019571">
    <property type="term" value="P:D-arabinose catabolic process"/>
    <property type="evidence" value="ECO:0007669"/>
    <property type="project" value="TreeGrafter"/>
</dbReference>
<accession>A0A9D2S0I9</accession>
<evidence type="ECO:0000256" key="3">
    <source>
        <dbReference type="ARBA" id="ARBA00023211"/>
    </source>
</evidence>
<dbReference type="AlphaFoldDB" id="A0A9D2S0I9"/>
<dbReference type="GO" id="GO:0008736">
    <property type="term" value="F:L-fucose isomerase activity"/>
    <property type="evidence" value="ECO:0007669"/>
    <property type="project" value="UniProtKB-UniRule"/>
</dbReference>
<feature type="active site" description="Proton acceptor" evidence="7">
    <location>
        <position position="364"/>
    </location>
</feature>
<dbReference type="EMBL" id="DWYA01000003">
    <property type="protein sequence ID" value="HJB38809.1"/>
    <property type="molecule type" value="Genomic_DNA"/>
</dbReference>
<comment type="caution">
    <text evidence="11">The sequence shown here is derived from an EMBL/GenBank/DDBJ whole genome shotgun (WGS) entry which is preliminary data.</text>
</comment>
<evidence type="ECO:0000259" key="8">
    <source>
        <dbReference type="Pfam" id="PF02952"/>
    </source>
</evidence>
<protein>
    <recommendedName>
        <fullName evidence="7">L-fucose isomerase</fullName>
        <shortName evidence="7">FucIase</shortName>
        <ecNumber evidence="7">5.3.1.25</ecNumber>
    </recommendedName>
    <alternativeName>
        <fullName evidence="7">6-deoxy-L-galactose isomerase</fullName>
    </alternativeName>
</protein>
<dbReference type="Pfam" id="PF02952">
    <property type="entry name" value="Fucose_iso_C"/>
    <property type="match status" value="1"/>
</dbReference>
<feature type="binding site" evidence="7">
    <location>
        <position position="531"/>
    </location>
    <ligand>
        <name>Mn(2+)</name>
        <dbReference type="ChEBI" id="CHEBI:29035"/>
    </ligand>
</feature>
<keyword evidence="3 7" id="KW-0464">Manganese</keyword>
<dbReference type="SUPFAM" id="SSF50443">
    <property type="entry name" value="FucI/AraA C-terminal domain-like"/>
    <property type="match status" value="1"/>
</dbReference>
<dbReference type="InterPro" id="IPR012888">
    <property type="entry name" value="Fucose_iso_N1"/>
</dbReference>
<comment type="similarity">
    <text evidence="7">Belongs to the L-fucose isomerase family.</text>
</comment>
<dbReference type="SUPFAM" id="SSF53743">
    <property type="entry name" value="FucI/AraA N-terminal and middle domains"/>
    <property type="match status" value="1"/>
</dbReference>
<keyword evidence="1 7" id="KW-0963">Cytoplasm</keyword>
<evidence type="ECO:0000256" key="2">
    <source>
        <dbReference type="ARBA" id="ARBA00022723"/>
    </source>
</evidence>
<dbReference type="Gene3D" id="3.20.14.10">
    <property type="entry name" value="L-fucose/L-arabinose isomerase, C-terminal"/>
    <property type="match status" value="1"/>
</dbReference>
<keyword evidence="6 7" id="KW-0119">Carbohydrate metabolism</keyword>
<dbReference type="NCBIfam" id="NF008220">
    <property type="entry name" value="PRK10991.1"/>
    <property type="match status" value="1"/>
</dbReference>
<dbReference type="InterPro" id="IPR005763">
    <property type="entry name" value="Fucose_isomerase"/>
</dbReference>
<dbReference type="InterPro" id="IPR012889">
    <property type="entry name" value="Fucose_isomerase_N2"/>
</dbReference>
<feature type="domain" description="L-fucose isomerase C-terminal" evidence="8">
    <location>
        <begin position="393"/>
        <end position="557"/>
    </location>
</feature>
<dbReference type="NCBIfam" id="TIGR01089">
    <property type="entry name" value="fucI"/>
    <property type="match status" value="1"/>
</dbReference>
<dbReference type="Pfam" id="PF07881">
    <property type="entry name" value="Fucose_iso_N1"/>
    <property type="match status" value="1"/>
</dbReference>
<feature type="active site" description="Proton acceptor" evidence="7">
    <location>
        <position position="340"/>
    </location>
</feature>
<keyword evidence="2 7" id="KW-0479">Metal-binding</keyword>
<dbReference type="GO" id="GO:0042355">
    <property type="term" value="P:L-fucose catabolic process"/>
    <property type="evidence" value="ECO:0007669"/>
    <property type="project" value="UniProtKB-UniRule"/>
</dbReference>
<dbReference type="InterPro" id="IPR004216">
    <property type="entry name" value="Fuc/Ara_isomerase_C"/>
</dbReference>
<organism evidence="11 12">
    <name type="scientific">Candidatus Ruthenibacterium avium</name>
    <dbReference type="NCBI Taxonomy" id="2838751"/>
    <lineage>
        <taxon>Bacteria</taxon>
        <taxon>Bacillati</taxon>
        <taxon>Bacillota</taxon>
        <taxon>Clostridia</taxon>
        <taxon>Eubacteriales</taxon>
        <taxon>Oscillospiraceae</taxon>
        <taxon>Ruthenibacterium</taxon>
    </lineage>
</organism>
<feature type="domain" description="L-fucose isomerase N-terminal-2" evidence="10">
    <location>
        <begin position="172"/>
        <end position="357"/>
    </location>
</feature>
<comment type="subcellular location">
    <subcellularLocation>
        <location evidence="7">Cytoplasm</location>
    </subcellularLocation>
</comment>
<gene>
    <name evidence="7" type="primary">fucI</name>
    <name evidence="11" type="ORF">H9943_00240</name>
</gene>
<comment type="pathway">
    <text evidence="7">Carbohydrate degradation; L-fucose degradation; L-lactaldehyde and glycerone phosphate from L-fucose: step 1/3.</text>
</comment>
<keyword evidence="5 7" id="KW-0294">Fucose metabolism</keyword>
<reference evidence="11" key="1">
    <citation type="journal article" date="2021" name="PeerJ">
        <title>Extensive microbial diversity within the chicken gut microbiome revealed by metagenomics and culture.</title>
        <authorList>
            <person name="Gilroy R."/>
            <person name="Ravi A."/>
            <person name="Getino M."/>
            <person name="Pursley I."/>
            <person name="Horton D.L."/>
            <person name="Alikhan N.F."/>
            <person name="Baker D."/>
            <person name="Gharbi K."/>
            <person name="Hall N."/>
            <person name="Watson M."/>
            <person name="Adriaenssens E.M."/>
            <person name="Foster-Nyarko E."/>
            <person name="Jarju S."/>
            <person name="Secka A."/>
            <person name="Antonio M."/>
            <person name="Oren A."/>
            <person name="Chaudhuri R.R."/>
            <person name="La Ragione R."/>
            <person name="Hildebrand F."/>
            <person name="Pallen M.J."/>
        </authorList>
    </citation>
    <scope>NUCLEOTIDE SEQUENCE</scope>
    <source>
        <strain evidence="11">ChiBcec8-14828</strain>
    </source>
</reference>
<evidence type="ECO:0000256" key="5">
    <source>
        <dbReference type="ARBA" id="ARBA00023253"/>
    </source>
</evidence>
<dbReference type="InterPro" id="IPR038393">
    <property type="entry name" value="Fuc_iso_dom3_sf"/>
</dbReference>
<dbReference type="PANTHER" id="PTHR37840:SF1">
    <property type="entry name" value="L-FUCOSE ISOMERASE"/>
    <property type="match status" value="1"/>
</dbReference>
<evidence type="ECO:0000256" key="1">
    <source>
        <dbReference type="ARBA" id="ARBA00022490"/>
    </source>
</evidence>
<dbReference type="EC" id="5.3.1.25" evidence="7"/>
<dbReference type="Gene3D" id="3.40.50.1070">
    <property type="match status" value="1"/>
</dbReference>